<sequence>MKTFNYPIGDMVIPYVNSIIPDILFFFVLCFLLLSVFETFYCFFLLQSENAERVKKEFLKLLVVTTFLLQSVGAYFLFKAILSPAPSCAYLHNDGCNLNRALFLKAAIGMGG</sequence>
<keyword evidence="3" id="KW-1185">Reference proteome</keyword>
<reference evidence="2 3" key="1">
    <citation type="submission" date="2019-12" db="EMBL/GenBank/DDBJ databases">
        <title>Microbes associate with the intestines of laboratory mice.</title>
        <authorList>
            <person name="Navarre W."/>
            <person name="Wong E."/>
        </authorList>
    </citation>
    <scope>NUCLEOTIDE SEQUENCE [LARGE SCALE GENOMIC DNA]</scope>
    <source>
        <strain evidence="2 3">NM82_D38</strain>
    </source>
</reference>
<evidence type="ECO:0000256" key="1">
    <source>
        <dbReference type="SAM" id="Phobius"/>
    </source>
</evidence>
<gene>
    <name evidence="2" type="ORF">E5987_07325</name>
</gene>
<evidence type="ECO:0000313" key="2">
    <source>
        <dbReference type="EMBL" id="MVX57019.1"/>
    </source>
</evidence>
<protein>
    <submittedName>
        <fullName evidence="2">Uncharacterized protein</fullName>
    </submittedName>
</protein>
<dbReference type="RefSeq" id="WP_160335451.1">
    <property type="nucleotide sequence ID" value="NZ_WSRP01000020.1"/>
</dbReference>
<proteinExistence type="predicted"/>
<keyword evidence="1" id="KW-0812">Transmembrane</keyword>
<dbReference type="AlphaFoldDB" id="A0A6L6YJT6"/>
<name>A0A6L6YJT6_9BURK</name>
<evidence type="ECO:0000313" key="3">
    <source>
        <dbReference type="Proteomes" id="UP000472580"/>
    </source>
</evidence>
<keyword evidence="1" id="KW-0472">Membrane</keyword>
<dbReference type="Proteomes" id="UP000472580">
    <property type="component" value="Unassembled WGS sequence"/>
</dbReference>
<feature type="transmembrane region" description="Helical" evidence="1">
    <location>
        <begin position="58"/>
        <end position="78"/>
    </location>
</feature>
<organism evidence="2 3">
    <name type="scientific">Parasutterella muris</name>
    <dbReference type="NCBI Taxonomy" id="2565572"/>
    <lineage>
        <taxon>Bacteria</taxon>
        <taxon>Pseudomonadati</taxon>
        <taxon>Pseudomonadota</taxon>
        <taxon>Betaproteobacteria</taxon>
        <taxon>Burkholderiales</taxon>
        <taxon>Sutterellaceae</taxon>
        <taxon>Parasutterella</taxon>
    </lineage>
</organism>
<accession>A0A6L6YJT6</accession>
<comment type="caution">
    <text evidence="2">The sequence shown here is derived from an EMBL/GenBank/DDBJ whole genome shotgun (WGS) entry which is preliminary data.</text>
</comment>
<keyword evidence="1" id="KW-1133">Transmembrane helix</keyword>
<feature type="transmembrane region" description="Helical" evidence="1">
    <location>
        <begin position="23"/>
        <end position="46"/>
    </location>
</feature>
<dbReference type="EMBL" id="WSRP01000020">
    <property type="protein sequence ID" value="MVX57019.1"/>
    <property type="molecule type" value="Genomic_DNA"/>
</dbReference>